<evidence type="ECO:0000256" key="4">
    <source>
        <dbReference type="ARBA" id="ARBA00023235"/>
    </source>
</evidence>
<dbReference type="PANTHER" id="PTHR30268">
    <property type="entry name" value="L-RHAMNOSE ISOMERASE"/>
    <property type="match status" value="1"/>
</dbReference>
<evidence type="ECO:0000256" key="5">
    <source>
        <dbReference type="ARBA" id="ARBA00023308"/>
    </source>
</evidence>
<dbReference type="GO" id="GO:0019301">
    <property type="term" value="P:rhamnose catabolic process"/>
    <property type="evidence" value="ECO:0007669"/>
    <property type="project" value="UniProtKB-UniRule"/>
</dbReference>
<dbReference type="GO" id="GO:0030145">
    <property type="term" value="F:manganese ion binding"/>
    <property type="evidence" value="ECO:0007669"/>
    <property type="project" value="UniProtKB-UniRule"/>
</dbReference>
<evidence type="ECO:0000256" key="6">
    <source>
        <dbReference type="HAMAP-Rule" id="MF_00541"/>
    </source>
</evidence>
<dbReference type="RefSeq" id="WP_231061308.1">
    <property type="nucleotide sequence ID" value="NZ_JAJNOR010000001.1"/>
</dbReference>
<feature type="binding site" evidence="6">
    <location>
        <position position="297"/>
    </location>
    <ligand>
        <name>Mn(2+)</name>
        <dbReference type="ChEBI" id="CHEBI:29035"/>
    </ligand>
</feature>
<dbReference type="InterPro" id="IPR009308">
    <property type="entry name" value="Rhamnose_isomerase"/>
</dbReference>
<keyword evidence="5 6" id="KW-0684">Rhamnose metabolism</keyword>
<evidence type="ECO:0000256" key="2">
    <source>
        <dbReference type="ARBA" id="ARBA00022723"/>
    </source>
</evidence>
<comment type="subcellular location">
    <subcellularLocation>
        <location evidence="6">Cytoplasm</location>
    </subcellularLocation>
</comment>
<dbReference type="AlphaFoldDB" id="A0AAP2RIB1"/>
<dbReference type="PANTHER" id="PTHR30268:SF0">
    <property type="entry name" value="L-RHAMNOSE ISOMERASE"/>
    <property type="match status" value="1"/>
</dbReference>
<comment type="caution">
    <text evidence="7">The sequence shown here is derived from an EMBL/GenBank/DDBJ whole genome shotgun (WGS) entry which is preliminary data.</text>
</comment>
<dbReference type="Proteomes" id="UP001299265">
    <property type="component" value="Unassembled WGS sequence"/>
</dbReference>
<keyword evidence="8" id="KW-1185">Reference proteome</keyword>
<keyword evidence="2 6" id="KW-0479">Metal-binding</keyword>
<dbReference type="Pfam" id="PF06134">
    <property type="entry name" value="RhaA"/>
    <property type="match status" value="1"/>
</dbReference>
<comment type="catalytic activity">
    <reaction evidence="6">
        <text>L-rhamnopyranose = L-rhamnulose</text>
        <dbReference type="Rhea" id="RHEA:23160"/>
        <dbReference type="ChEBI" id="CHEBI:17897"/>
        <dbReference type="ChEBI" id="CHEBI:62346"/>
        <dbReference type="EC" id="5.3.1.14"/>
    </reaction>
</comment>
<comment type="pathway">
    <text evidence="6">Carbohydrate degradation; L-rhamnose degradation; glycerone phosphate from L-rhamnose: step 1/3.</text>
</comment>
<organism evidence="7 8">
    <name type="scientific">Lientehia hominis</name>
    <dbReference type="NCBI Taxonomy" id="2897778"/>
    <lineage>
        <taxon>Bacteria</taxon>
        <taxon>Bacillati</taxon>
        <taxon>Bacillota</taxon>
        <taxon>Clostridia</taxon>
        <taxon>Lachnospirales</taxon>
        <taxon>Lachnospiraceae</taxon>
        <taxon>Lientehia</taxon>
    </lineage>
</organism>
<dbReference type="GO" id="GO:0005737">
    <property type="term" value="C:cytoplasm"/>
    <property type="evidence" value="ECO:0007669"/>
    <property type="project" value="UniProtKB-SubCell"/>
</dbReference>
<keyword evidence="4 6" id="KW-0413">Isomerase</keyword>
<evidence type="ECO:0000256" key="1">
    <source>
        <dbReference type="ARBA" id="ARBA00022490"/>
    </source>
</evidence>
<dbReference type="InterPro" id="IPR036237">
    <property type="entry name" value="Xyl_isomerase-like_sf"/>
</dbReference>
<gene>
    <name evidence="6" type="primary">rhaA</name>
    <name evidence="7" type="ORF">LQE92_01850</name>
</gene>
<dbReference type="InterPro" id="IPR050337">
    <property type="entry name" value="L-rhamnose_isomerase"/>
</dbReference>
<dbReference type="GO" id="GO:0019324">
    <property type="term" value="P:L-lyxose metabolic process"/>
    <property type="evidence" value="ECO:0007669"/>
    <property type="project" value="TreeGrafter"/>
</dbReference>
<sequence>MGSKTEQAYELAKERYAKMGVNTEEAVKKLLAVRISFNAWQLDDDKGFLQVEAGTGGGVMATGNYPGAAKNAEQLVQDAGKVFSLIPGRHKLSIQSKMIASAEPGIDLDRIEREHYRYYVDWAKENGIGLDFNPSCSGHPMANSGFTLSSADKRVREFWIEHFRRASEIGEYLGQETGIKCMTNYWIPDGYKDMPADMYAPRKRLEESLDCVFDRKADRVHNMDSLESKLFGIGVEAYTVGSHEFYMAYAAKHHLPVTLDAGHFHISEEVANKISSLMFMCDEILLHVTRPMRWDSDHVVAFDDTTQNIMNEIVRNEWLDRVHIGTDYFDASINRVAAGVIGLRNTQKALLKAFLEPTKELRTYENEGNYTKRLALMEEMKTMPFQAVWDYICEMENVPVGFGWFTEVEQYEKEVQLKRQ</sequence>
<dbReference type="EC" id="5.3.1.14" evidence="6"/>
<dbReference type="SUPFAM" id="SSF51658">
    <property type="entry name" value="Xylose isomerase-like"/>
    <property type="match status" value="1"/>
</dbReference>
<comment type="similarity">
    <text evidence="6">Belongs to the rhamnose isomerase family.</text>
</comment>
<protein>
    <recommendedName>
        <fullName evidence="6">L-rhamnose isomerase</fullName>
        <ecNumber evidence="6">5.3.1.14</ecNumber>
    </recommendedName>
</protein>
<dbReference type="Gene3D" id="3.20.20.150">
    <property type="entry name" value="Divalent-metal-dependent TIM barrel enzymes"/>
    <property type="match status" value="1"/>
</dbReference>
<dbReference type="NCBIfam" id="NF002203">
    <property type="entry name" value="PRK01076.1"/>
    <property type="match status" value="1"/>
</dbReference>
<dbReference type="EMBL" id="JAJNOR010000001">
    <property type="protein sequence ID" value="MCD2491370.1"/>
    <property type="molecule type" value="Genomic_DNA"/>
</dbReference>
<dbReference type="GO" id="GO:0008740">
    <property type="term" value="F:L-rhamnose isomerase activity"/>
    <property type="evidence" value="ECO:0007669"/>
    <property type="project" value="UniProtKB-UniRule"/>
</dbReference>
<comment type="function">
    <text evidence="6">Catalyzes the interconversion of L-rhamnose and L-rhamnulose.</text>
</comment>
<keyword evidence="3 6" id="KW-0464">Manganese</keyword>
<feature type="binding site" evidence="6">
    <location>
        <position position="295"/>
    </location>
    <ligand>
        <name>Mn(2+)</name>
        <dbReference type="ChEBI" id="CHEBI:29035"/>
    </ligand>
</feature>
<reference evidence="7 8" key="1">
    <citation type="submission" date="2021-11" db="EMBL/GenBank/DDBJ databases">
        <title>Lacrimispora sp. nov. NSJ-141 isolated from human feces.</title>
        <authorList>
            <person name="Abdugheni R."/>
        </authorList>
    </citation>
    <scope>NUCLEOTIDE SEQUENCE [LARGE SCALE GENOMIC DNA]</scope>
    <source>
        <strain evidence="7 8">NSJ-141</strain>
    </source>
</reference>
<comment type="cofactor">
    <cofactor evidence="6">
        <name>Mn(2+)</name>
        <dbReference type="ChEBI" id="CHEBI:29035"/>
    </cofactor>
    <text evidence="6">Binds 1 Mn(2+) ion per subunit.</text>
</comment>
<feature type="binding site" evidence="6">
    <location>
        <position position="263"/>
    </location>
    <ligand>
        <name>Mn(2+)</name>
        <dbReference type="ChEBI" id="CHEBI:29035"/>
    </ligand>
</feature>
<keyword evidence="1 6" id="KW-0963">Cytoplasm</keyword>
<evidence type="ECO:0000256" key="3">
    <source>
        <dbReference type="ARBA" id="ARBA00023211"/>
    </source>
</evidence>
<accession>A0AAP2RIB1</accession>
<dbReference type="HAMAP" id="MF_00541">
    <property type="entry name" value="RhaA"/>
    <property type="match status" value="1"/>
</dbReference>
<evidence type="ECO:0000313" key="7">
    <source>
        <dbReference type="EMBL" id="MCD2491370.1"/>
    </source>
</evidence>
<name>A0AAP2RIB1_9FIRM</name>
<evidence type="ECO:0000313" key="8">
    <source>
        <dbReference type="Proteomes" id="UP001299265"/>
    </source>
</evidence>
<proteinExistence type="inferred from homology"/>